<dbReference type="Gramene" id="KQL22632">
    <property type="protein sequence ID" value="KQL22632"/>
    <property type="gene ID" value="SETIT_033689mg"/>
</dbReference>
<protein>
    <submittedName>
        <fullName evidence="1">Uncharacterized protein</fullName>
    </submittedName>
</protein>
<dbReference type="InParanoid" id="K4A485"/>
<name>K4A485_SETIT</name>
<dbReference type="Proteomes" id="UP000004995">
    <property type="component" value="Unassembled WGS sequence"/>
</dbReference>
<keyword evidence="2" id="KW-1185">Reference proteome</keyword>
<dbReference type="EnsemblPlants" id="KQL22632">
    <property type="protein sequence ID" value="KQL22632"/>
    <property type="gene ID" value="SETIT_033689mg"/>
</dbReference>
<proteinExistence type="predicted"/>
<evidence type="ECO:0000313" key="2">
    <source>
        <dbReference type="Proteomes" id="UP000004995"/>
    </source>
</evidence>
<dbReference type="AlphaFoldDB" id="K4A485"/>
<accession>K4A485</accession>
<sequence length="42" mass="4257">MKCTSACKLEPARVMCTCGGRKVGTSPPFAAGGHGWASAAFI</sequence>
<evidence type="ECO:0000313" key="1">
    <source>
        <dbReference type="EnsemblPlants" id="KQL22632"/>
    </source>
</evidence>
<dbReference type="HOGENOM" id="CLU_3261434_0_0_1"/>
<organism evidence="1 2">
    <name type="scientific">Setaria italica</name>
    <name type="common">Foxtail millet</name>
    <name type="synonym">Panicum italicum</name>
    <dbReference type="NCBI Taxonomy" id="4555"/>
    <lineage>
        <taxon>Eukaryota</taxon>
        <taxon>Viridiplantae</taxon>
        <taxon>Streptophyta</taxon>
        <taxon>Embryophyta</taxon>
        <taxon>Tracheophyta</taxon>
        <taxon>Spermatophyta</taxon>
        <taxon>Magnoliopsida</taxon>
        <taxon>Liliopsida</taxon>
        <taxon>Poales</taxon>
        <taxon>Poaceae</taxon>
        <taxon>PACMAD clade</taxon>
        <taxon>Panicoideae</taxon>
        <taxon>Panicodae</taxon>
        <taxon>Paniceae</taxon>
        <taxon>Cenchrinae</taxon>
        <taxon>Setaria</taxon>
    </lineage>
</organism>
<reference evidence="2" key="1">
    <citation type="journal article" date="2012" name="Nat. Biotechnol.">
        <title>Reference genome sequence of the model plant Setaria.</title>
        <authorList>
            <person name="Bennetzen J.L."/>
            <person name="Schmutz J."/>
            <person name="Wang H."/>
            <person name="Percifield R."/>
            <person name="Hawkins J."/>
            <person name="Pontaroli A.C."/>
            <person name="Estep M."/>
            <person name="Feng L."/>
            <person name="Vaughn J.N."/>
            <person name="Grimwood J."/>
            <person name="Jenkins J."/>
            <person name="Barry K."/>
            <person name="Lindquist E."/>
            <person name="Hellsten U."/>
            <person name="Deshpande S."/>
            <person name="Wang X."/>
            <person name="Wu X."/>
            <person name="Mitros T."/>
            <person name="Triplett J."/>
            <person name="Yang X."/>
            <person name="Ye C.Y."/>
            <person name="Mauro-Herrera M."/>
            <person name="Wang L."/>
            <person name="Li P."/>
            <person name="Sharma M."/>
            <person name="Sharma R."/>
            <person name="Ronald P.C."/>
            <person name="Panaud O."/>
            <person name="Kellogg E.A."/>
            <person name="Brutnell T.P."/>
            <person name="Doust A.N."/>
            <person name="Tuskan G.A."/>
            <person name="Rokhsar D."/>
            <person name="Devos K.M."/>
        </authorList>
    </citation>
    <scope>NUCLEOTIDE SEQUENCE [LARGE SCALE GENOMIC DNA]</scope>
    <source>
        <strain evidence="2">cv. Yugu1</strain>
    </source>
</reference>
<reference evidence="1" key="2">
    <citation type="submission" date="2018-08" db="UniProtKB">
        <authorList>
            <consortium name="EnsemblPlants"/>
        </authorList>
    </citation>
    <scope>IDENTIFICATION</scope>
    <source>
        <strain evidence="1">Yugu1</strain>
    </source>
</reference>
<dbReference type="EMBL" id="AGNK02000700">
    <property type="status" value="NOT_ANNOTATED_CDS"/>
    <property type="molecule type" value="Genomic_DNA"/>
</dbReference>